<comment type="similarity">
    <text evidence="1 2">Belongs to the phD/YefM antitoxin family.</text>
</comment>
<evidence type="ECO:0000256" key="1">
    <source>
        <dbReference type="ARBA" id="ARBA00009981"/>
    </source>
</evidence>
<evidence type="ECO:0000256" key="2">
    <source>
        <dbReference type="RuleBase" id="RU362080"/>
    </source>
</evidence>
<reference evidence="3 4" key="1">
    <citation type="journal article" date="2011" name="Stand. Genomic Sci.">
        <title>Complete genome sequence of the thermophilic, hydrogen-oxidizing Bacillus tusciae type strain (T2) and reclassification in the new genus, Kyrpidia gen. nov. as Kyrpidia tusciae comb. nov. and emendation of the family Alicyclobacillaceae da Costa and Rainey, 2010.</title>
        <authorList>
            <person name="Klenk H.P."/>
            <person name="Lapidus A."/>
            <person name="Chertkov O."/>
            <person name="Copeland A."/>
            <person name="Del Rio T.G."/>
            <person name="Nolan M."/>
            <person name="Lucas S."/>
            <person name="Chen F."/>
            <person name="Tice H."/>
            <person name="Cheng J.F."/>
            <person name="Han C."/>
            <person name="Bruce D."/>
            <person name="Goodwin L."/>
            <person name="Pitluck S."/>
            <person name="Pati A."/>
            <person name="Ivanova N."/>
            <person name="Mavromatis K."/>
            <person name="Daum C."/>
            <person name="Chen A."/>
            <person name="Palaniappan K."/>
            <person name="Chang Y.J."/>
            <person name="Land M."/>
            <person name="Hauser L."/>
            <person name="Jeffries C.D."/>
            <person name="Detter J.C."/>
            <person name="Rohde M."/>
            <person name="Abt B."/>
            <person name="Pukall R."/>
            <person name="Goker M."/>
            <person name="Bristow J."/>
            <person name="Markowitz V."/>
            <person name="Hugenholtz P."/>
            <person name="Eisen J.A."/>
        </authorList>
    </citation>
    <scope>NUCLEOTIDE SEQUENCE [LARGE SCALE GENOMIC DNA]</scope>
    <source>
        <strain evidence="3 4">DSM 2912</strain>
    </source>
</reference>
<dbReference type="eggNOG" id="COG2161">
    <property type="taxonomic scope" value="Bacteria"/>
</dbReference>
<dbReference type="NCBIfam" id="TIGR01552">
    <property type="entry name" value="phd_fam"/>
    <property type="match status" value="1"/>
</dbReference>
<dbReference type="EMBL" id="CP002017">
    <property type="protein sequence ID" value="ADG07793.1"/>
    <property type="molecule type" value="Genomic_DNA"/>
</dbReference>
<dbReference type="KEGG" id="bts:Btus_3182"/>
<dbReference type="PANTHER" id="PTHR33713:SF9">
    <property type="entry name" value="ANTITOXIN"/>
    <property type="match status" value="1"/>
</dbReference>
<keyword evidence="4" id="KW-1185">Reference proteome</keyword>
<dbReference type="InterPro" id="IPR006442">
    <property type="entry name" value="Antitoxin_Phd/YefM"/>
</dbReference>
<dbReference type="InterPro" id="IPR051405">
    <property type="entry name" value="phD/YefM_antitoxin"/>
</dbReference>
<evidence type="ECO:0000313" key="3">
    <source>
        <dbReference type="EMBL" id="ADG07793.1"/>
    </source>
</evidence>
<dbReference type="STRING" id="562970.Btus_3182"/>
<evidence type="ECO:0000313" key="4">
    <source>
        <dbReference type="Proteomes" id="UP000002368"/>
    </source>
</evidence>
<accession>D5WX12</accession>
<proteinExistence type="inferred from homology"/>
<dbReference type="Pfam" id="PF02604">
    <property type="entry name" value="PhdYeFM_antitox"/>
    <property type="match status" value="1"/>
</dbReference>
<protein>
    <recommendedName>
        <fullName evidence="2">Antitoxin</fullName>
    </recommendedName>
</protein>
<sequence>MVMEKTWQLQDAKNRLSELVHKAMRNGPQMITVRGKPAVVVVSVQEYERLVRPKTSLVEFFRSSPLVGARSFSLRSQ</sequence>
<dbReference type="SUPFAM" id="SSF143120">
    <property type="entry name" value="YefM-like"/>
    <property type="match status" value="1"/>
</dbReference>
<dbReference type="PANTHER" id="PTHR33713">
    <property type="entry name" value="ANTITOXIN YAFN-RELATED"/>
    <property type="match status" value="1"/>
</dbReference>
<name>D5WX12_KYRT2</name>
<dbReference type="HOGENOM" id="CLU_163140_1_1_9"/>
<organism evidence="3 4">
    <name type="scientific">Kyrpidia tusciae (strain DSM 2912 / NBRC 15312 / T2)</name>
    <name type="common">Bacillus tusciae</name>
    <dbReference type="NCBI Taxonomy" id="562970"/>
    <lineage>
        <taxon>Bacteria</taxon>
        <taxon>Bacillati</taxon>
        <taxon>Bacillota</taxon>
        <taxon>Bacilli</taxon>
        <taxon>Bacillales</taxon>
        <taxon>Alicyclobacillaceae</taxon>
        <taxon>Kyrpidia</taxon>
    </lineage>
</organism>
<dbReference type="InterPro" id="IPR036165">
    <property type="entry name" value="YefM-like_sf"/>
</dbReference>
<gene>
    <name evidence="3" type="ordered locus">Btus_3182</name>
</gene>
<dbReference type="Proteomes" id="UP000002368">
    <property type="component" value="Chromosome"/>
</dbReference>
<comment type="function">
    <text evidence="2">Antitoxin component of a type II toxin-antitoxin (TA) system.</text>
</comment>
<dbReference type="Gene3D" id="3.40.1620.10">
    <property type="entry name" value="YefM-like domain"/>
    <property type="match status" value="1"/>
</dbReference>
<dbReference type="AlphaFoldDB" id="D5WX12"/>